<evidence type="ECO:0000256" key="4">
    <source>
        <dbReference type="SAM" id="Phobius"/>
    </source>
</evidence>
<keyword evidence="7" id="KW-1185">Reference proteome</keyword>
<dbReference type="InterPro" id="IPR036890">
    <property type="entry name" value="HATPase_C_sf"/>
</dbReference>
<dbReference type="Pfam" id="PF07730">
    <property type="entry name" value="HisKA_3"/>
    <property type="match status" value="1"/>
</dbReference>
<evidence type="ECO:0000313" key="6">
    <source>
        <dbReference type="EMBL" id="MBB4693278.1"/>
    </source>
</evidence>
<keyword evidence="1" id="KW-0808">Transferase</keyword>
<dbReference type="GO" id="GO:0046983">
    <property type="term" value="F:protein dimerization activity"/>
    <property type="evidence" value="ECO:0007669"/>
    <property type="project" value="InterPro"/>
</dbReference>
<keyword evidence="4" id="KW-0812">Transmembrane</keyword>
<keyword evidence="4" id="KW-0472">Membrane</keyword>
<dbReference type="Proteomes" id="UP000542742">
    <property type="component" value="Unassembled WGS sequence"/>
</dbReference>
<dbReference type="AlphaFoldDB" id="A0A7W7G0N9"/>
<dbReference type="Gene3D" id="1.20.5.1930">
    <property type="match status" value="1"/>
</dbReference>
<evidence type="ECO:0000256" key="3">
    <source>
        <dbReference type="ARBA" id="ARBA00023012"/>
    </source>
</evidence>
<dbReference type="RefSeq" id="WP_184951913.1">
    <property type="nucleotide sequence ID" value="NZ_BOMC01000080.1"/>
</dbReference>
<dbReference type="PANTHER" id="PTHR24421">
    <property type="entry name" value="NITRATE/NITRITE SENSOR PROTEIN NARX-RELATED"/>
    <property type="match status" value="1"/>
</dbReference>
<protein>
    <submittedName>
        <fullName evidence="6">Signal transduction histidine kinase</fullName>
    </submittedName>
</protein>
<keyword evidence="2 6" id="KW-0418">Kinase</keyword>
<evidence type="ECO:0000256" key="1">
    <source>
        <dbReference type="ARBA" id="ARBA00022679"/>
    </source>
</evidence>
<organism evidence="6 7">
    <name type="scientific">Paractinoplanes abujensis</name>
    <dbReference type="NCBI Taxonomy" id="882441"/>
    <lineage>
        <taxon>Bacteria</taxon>
        <taxon>Bacillati</taxon>
        <taxon>Actinomycetota</taxon>
        <taxon>Actinomycetes</taxon>
        <taxon>Micromonosporales</taxon>
        <taxon>Micromonosporaceae</taxon>
        <taxon>Paractinoplanes</taxon>
    </lineage>
</organism>
<dbReference type="InterPro" id="IPR050482">
    <property type="entry name" value="Sensor_HK_TwoCompSys"/>
</dbReference>
<dbReference type="GO" id="GO:0016020">
    <property type="term" value="C:membrane"/>
    <property type="evidence" value="ECO:0007669"/>
    <property type="project" value="InterPro"/>
</dbReference>
<dbReference type="CDD" id="cd16917">
    <property type="entry name" value="HATPase_UhpB-NarQ-NarX-like"/>
    <property type="match status" value="1"/>
</dbReference>
<evidence type="ECO:0000256" key="2">
    <source>
        <dbReference type="ARBA" id="ARBA00022777"/>
    </source>
</evidence>
<evidence type="ECO:0000313" key="7">
    <source>
        <dbReference type="Proteomes" id="UP000542742"/>
    </source>
</evidence>
<gene>
    <name evidence="6" type="ORF">BKA14_003426</name>
</gene>
<accession>A0A7W7G0N9</accession>
<feature type="transmembrane region" description="Helical" evidence="4">
    <location>
        <begin position="39"/>
        <end position="58"/>
    </location>
</feature>
<dbReference type="GO" id="GO:0000155">
    <property type="term" value="F:phosphorelay sensor kinase activity"/>
    <property type="evidence" value="ECO:0007669"/>
    <property type="project" value="InterPro"/>
</dbReference>
<feature type="transmembrane region" description="Helical" evidence="4">
    <location>
        <begin position="143"/>
        <end position="166"/>
    </location>
</feature>
<dbReference type="Gene3D" id="3.30.565.10">
    <property type="entry name" value="Histidine kinase-like ATPase, C-terminal domain"/>
    <property type="match status" value="1"/>
</dbReference>
<feature type="transmembrane region" description="Helical" evidence="4">
    <location>
        <begin position="90"/>
        <end position="107"/>
    </location>
</feature>
<sequence length="382" mass="39116">MTKRFTLATALLRTVLIGRPVTAAVATVVTIRLSTDMTAAGLTSALITVITIPAPALISRRPALLRHRVAVVVVDAAATVAVPLTGQGGVVSFCFVAGSAAPAGVLLGTSGAVLWIAHTAVALSVAVHLLGDLPPAARDQVAPFFGAGPMLVLVCGAGAAVLTAALHRYMRASIAMTVAAQRSAAASERARLARELHDSVAETLRGVSFAAVALPSSPRRKPALAEQLAATVSRGADAAVREVRGLLTALRRDVPDQPFCVTVPDVSNGWSRSAGIAVRLVTAPVEPTLAARYELIQIPDEALRTVERHARASEAEVTRDNGAGFVPPAGLSHLSARGRFGVVGTAERARPVGGGLHVRSRPGSGTVIEAGVPAAAERLLAA</sequence>
<feature type="transmembrane region" description="Helical" evidence="4">
    <location>
        <begin position="112"/>
        <end position="131"/>
    </location>
</feature>
<feature type="domain" description="Signal transduction histidine kinase subgroup 3 dimerisation and phosphoacceptor" evidence="5">
    <location>
        <begin position="188"/>
        <end position="253"/>
    </location>
</feature>
<dbReference type="InterPro" id="IPR011712">
    <property type="entry name" value="Sig_transdc_His_kin_sub3_dim/P"/>
</dbReference>
<name>A0A7W7G0N9_9ACTN</name>
<proteinExistence type="predicted"/>
<dbReference type="EMBL" id="JACHMF010000001">
    <property type="protein sequence ID" value="MBB4693278.1"/>
    <property type="molecule type" value="Genomic_DNA"/>
</dbReference>
<comment type="caution">
    <text evidence="6">The sequence shown here is derived from an EMBL/GenBank/DDBJ whole genome shotgun (WGS) entry which is preliminary data.</text>
</comment>
<evidence type="ECO:0000259" key="5">
    <source>
        <dbReference type="Pfam" id="PF07730"/>
    </source>
</evidence>
<keyword evidence="3" id="KW-0902">Two-component regulatory system</keyword>
<reference evidence="6 7" key="1">
    <citation type="submission" date="2020-08" db="EMBL/GenBank/DDBJ databases">
        <title>Sequencing the genomes of 1000 actinobacteria strains.</title>
        <authorList>
            <person name="Klenk H.-P."/>
        </authorList>
    </citation>
    <scope>NUCLEOTIDE SEQUENCE [LARGE SCALE GENOMIC DNA]</scope>
    <source>
        <strain evidence="6 7">DSM 45518</strain>
    </source>
</reference>
<keyword evidence="4" id="KW-1133">Transmembrane helix</keyword>